<dbReference type="PATRIC" id="fig|479117.4.peg.2056"/>
<dbReference type="RefSeq" id="WP_062023222.1">
    <property type="nucleotide sequence ID" value="NZ_LQQC01000014.1"/>
</dbReference>
<feature type="chain" id="PRO_5038567302" description="Gram-positive cocci surface proteins LPxTG domain-containing protein" evidence="3">
    <location>
        <begin position="25"/>
        <end position="400"/>
    </location>
</feature>
<feature type="compositionally biased region" description="Low complexity" evidence="1">
    <location>
        <begin position="352"/>
        <end position="365"/>
    </location>
</feature>
<organism evidence="4 5">
    <name type="scientific">Brevibacterium ravenspurgense</name>
    <dbReference type="NCBI Taxonomy" id="479117"/>
    <lineage>
        <taxon>Bacteria</taxon>
        <taxon>Bacillati</taxon>
        <taxon>Actinomycetota</taxon>
        <taxon>Actinomycetes</taxon>
        <taxon>Micrococcales</taxon>
        <taxon>Brevibacteriaceae</taxon>
        <taxon>Brevibacterium</taxon>
    </lineage>
</organism>
<dbReference type="Proteomes" id="UP000243589">
    <property type="component" value="Unassembled WGS sequence"/>
</dbReference>
<feature type="transmembrane region" description="Helical" evidence="2">
    <location>
        <begin position="374"/>
        <end position="394"/>
    </location>
</feature>
<gene>
    <name evidence="4" type="ORF">Bravens_02070</name>
</gene>
<dbReference type="AlphaFoldDB" id="A0A150H4X7"/>
<keyword evidence="2" id="KW-0472">Membrane</keyword>
<keyword evidence="3" id="KW-0732">Signal</keyword>
<sequence>MKKTILAPAVALSLGLTGSLGAIAAPAFADETAKNEPTAKSQQEEQPTNDGTTPSKPGEDDGNDTEDPNNPGEGGKEGPNKPSDGGNTDGTGDEDSTEEDATETNEGEEGATDIGSAEISANKITLSEFREKGVDVSYMDGEPGNTVDFWLRRSGSEAVFYSDQVEVDESGNAGATLKPKIDDEHAEHFLGEYELDVFLAFETHTVKVDTLKFSVVADEDGSDDEAPAKDAALKLSEKKVKAADFVNEEKGLNAVVSNLEPGTEVKFNVAGTSGNAKNVRPFKQTVKADKDGNAVFSIKGISEDNPSAYLGKYTVTAEFDGQKLEDSFEVVSGKGGKSDSEESGSGGGSVSGGASDNVSGSSDSGTLPRTGQGLGGLAAGAALLTVGGAAVLLTRRTRKA</sequence>
<accession>A0A150H4X7</accession>
<evidence type="ECO:0000256" key="1">
    <source>
        <dbReference type="SAM" id="MobiDB-lite"/>
    </source>
</evidence>
<dbReference type="EMBL" id="LQQC01000014">
    <property type="protein sequence ID" value="KXZ57113.1"/>
    <property type="molecule type" value="Genomic_DNA"/>
</dbReference>
<feature type="compositionally biased region" description="Polar residues" evidence="1">
    <location>
        <begin position="38"/>
        <end position="55"/>
    </location>
</feature>
<protein>
    <recommendedName>
        <fullName evidence="6">Gram-positive cocci surface proteins LPxTG domain-containing protein</fullName>
    </recommendedName>
</protein>
<feature type="signal peptide" evidence="3">
    <location>
        <begin position="1"/>
        <end position="24"/>
    </location>
</feature>
<keyword evidence="2" id="KW-1133">Transmembrane helix</keyword>
<keyword evidence="5" id="KW-1185">Reference proteome</keyword>
<evidence type="ECO:0000313" key="5">
    <source>
        <dbReference type="Proteomes" id="UP000243589"/>
    </source>
</evidence>
<keyword evidence="2" id="KW-0812">Transmembrane</keyword>
<feature type="region of interest" description="Disordered" evidence="1">
    <location>
        <begin position="330"/>
        <end position="372"/>
    </location>
</feature>
<evidence type="ECO:0000256" key="3">
    <source>
        <dbReference type="SAM" id="SignalP"/>
    </source>
</evidence>
<feature type="compositionally biased region" description="Acidic residues" evidence="1">
    <location>
        <begin position="91"/>
        <end position="111"/>
    </location>
</feature>
<comment type="caution">
    <text evidence="4">The sequence shown here is derived from an EMBL/GenBank/DDBJ whole genome shotgun (WGS) entry which is preliminary data.</text>
</comment>
<evidence type="ECO:0008006" key="6">
    <source>
        <dbReference type="Google" id="ProtNLM"/>
    </source>
</evidence>
<evidence type="ECO:0000256" key="2">
    <source>
        <dbReference type="SAM" id="Phobius"/>
    </source>
</evidence>
<name>A0A150H4X7_9MICO</name>
<feature type="region of interest" description="Disordered" evidence="1">
    <location>
        <begin position="31"/>
        <end position="118"/>
    </location>
</feature>
<evidence type="ECO:0000313" key="4">
    <source>
        <dbReference type="EMBL" id="KXZ57113.1"/>
    </source>
</evidence>
<proteinExistence type="predicted"/>
<reference evidence="4 5" key="1">
    <citation type="submission" date="2016-01" db="EMBL/GenBank/DDBJ databases">
        <title>Use of Whole Genome Sequencing to ascertain that Brevibacterium massiliense (Roux, Raoult 2009) is a later heterotypic synonym of Brevibacterium ravenspurgense (Mages 2008).</title>
        <authorList>
            <person name="Bernier A.-M."/>
            <person name="Burdz T."/>
            <person name="Huynh C."/>
            <person name="Pachecho A.L."/>
            <person name="Wiebe D."/>
            <person name="Bonner C."/>
            <person name="Bernard K."/>
        </authorList>
    </citation>
    <scope>NUCLEOTIDE SEQUENCE [LARGE SCALE GENOMIC DNA]</scope>
    <source>
        <strain evidence="4 5">CCUG56047</strain>
    </source>
</reference>